<dbReference type="PANTHER" id="PTHR47234">
    <property type="match status" value="1"/>
</dbReference>
<keyword evidence="2 8" id="KW-0813">Transport</keyword>
<gene>
    <name evidence="13" type="ORF">DJ018_03610</name>
</gene>
<dbReference type="AlphaFoldDB" id="A0A328AQZ9"/>
<keyword evidence="13" id="KW-0675">Receptor</keyword>
<dbReference type="Proteomes" id="UP000249725">
    <property type="component" value="Unassembled WGS sequence"/>
</dbReference>
<keyword evidence="6 8" id="KW-0472">Membrane</keyword>
<dbReference type="SUPFAM" id="SSF56935">
    <property type="entry name" value="Porins"/>
    <property type="match status" value="1"/>
</dbReference>
<sequence length="1046" mass="111378">MITPSSLPIAETAGAFASAAELTEGPMGRLDQPNWLLGTSALAGAFLIIAAPQVAAAQAPPPGTGGTAGGATPGAVAGGAAQGSSPGQVEELIVTGTRIPQPNLTSVSPVQVVTAQEVSLGGRTVTADFLNQLPQIQQNAASGLGATSNPLSGPGGVATIDLRGLGQTRTLVLVDGRRLGVGDPNTGNPNPSPDINQIPAQLIERVDVLTGGASATYGSDAIAGVVNFIMRRNFEGFQVDFQESVFQHDQDNDIAQGALQEGGLPIPRDRMDGLSYDFSFVAGRNFADDRGNITGYYTYHRQEPVYQGARDFSACQLNIGDDGQPFCAGSSNSNLFYLSSGLGEDLAVSGNQFVPYGTGTTNPPALFNSNPYNSLIQDNTRTTAGFFANFELNRFFEFYSDFQYMHDKTNVQIAPSGLFQGGGPSPTGGFAVNCNNPFLSAQQQGALGCTPDLVAAGETVDLFIGRRNVEGGPRGSLYRHESYRAVFGSRGDLFGPFRYDLYGSYYKTQLDQTLTGYLGQTRTQNALQAVQGPNGPVCISGGSCVPYNIFQEGGVTQQALDYIILPAATSTGEATQRIVEGTITGDLSQWGIRSPWANDGLGVAGGFQYRKETLSFQPDPQSALGELSGGSGVATPVDGDIKVWEGFAEARLPLIQDRPFIDELQLEVGYRFSSYSIDIETNTYKVGLQWAPSEDIRFRTSYQQAIRAPNILELYTPSSVTNTSQVSEDPCAANATQPAPLEQCLRTGITAAQYGVIPQCPSGQCAVLNGGNLNLREEEAKTFSVGFTTRPRFLTGLTASVDYYRINLEGTISTVPLGVTLQRCLETGSEQFCSQIVRSSAGTLFGSNAASGGYIVGTGVNIGSGVASGVDAQINYSLPFERVGVTGWGALSFTFSGSYLIDAKTTPLPGEDEYNCAGLFGPQCQTVNPRWRHTLRVNWETPWDLLVSAAWRHFGEAKLETDTNEPTIGENTVDPFNHLLPDRNYLDLSAVWSPNEVLSIRAGVNNVLDTDPPIVNALIAGTGLPNTYPSYDLLGRRLFFGFTTRF</sequence>
<evidence type="ECO:0000256" key="3">
    <source>
        <dbReference type="ARBA" id="ARBA00022452"/>
    </source>
</evidence>
<keyword evidence="3 8" id="KW-1134">Transmembrane beta strand</keyword>
<evidence type="ECO:0000256" key="7">
    <source>
        <dbReference type="ARBA" id="ARBA00023237"/>
    </source>
</evidence>
<dbReference type="InterPro" id="IPR000531">
    <property type="entry name" value="Beta-barrel_TonB"/>
</dbReference>
<keyword evidence="14" id="KW-1185">Reference proteome</keyword>
<evidence type="ECO:0000256" key="4">
    <source>
        <dbReference type="ARBA" id="ARBA00022692"/>
    </source>
</evidence>
<dbReference type="EMBL" id="QFYR01000001">
    <property type="protein sequence ID" value="RAK57057.1"/>
    <property type="molecule type" value="Genomic_DNA"/>
</dbReference>
<dbReference type="InterPro" id="IPR012910">
    <property type="entry name" value="Plug_dom"/>
</dbReference>
<name>A0A328AQZ9_9CAUL</name>
<feature type="compositionally biased region" description="Gly residues" evidence="10">
    <location>
        <begin position="64"/>
        <end position="81"/>
    </location>
</feature>
<protein>
    <submittedName>
        <fullName evidence="13">TonB-dependent receptor</fullName>
    </submittedName>
</protein>
<dbReference type="Gene3D" id="2.170.130.10">
    <property type="entry name" value="TonB-dependent receptor, plug domain"/>
    <property type="match status" value="1"/>
</dbReference>
<feature type="region of interest" description="Disordered" evidence="10">
    <location>
        <begin position="57"/>
        <end position="84"/>
    </location>
</feature>
<dbReference type="PANTHER" id="PTHR47234:SF2">
    <property type="entry name" value="TONB-DEPENDENT RECEPTOR"/>
    <property type="match status" value="1"/>
</dbReference>
<comment type="similarity">
    <text evidence="8 9">Belongs to the TonB-dependent receptor family.</text>
</comment>
<keyword evidence="5 9" id="KW-0798">TonB box</keyword>
<dbReference type="InterPro" id="IPR036942">
    <property type="entry name" value="Beta-barrel_TonB_sf"/>
</dbReference>
<evidence type="ECO:0000259" key="11">
    <source>
        <dbReference type="Pfam" id="PF00593"/>
    </source>
</evidence>
<keyword evidence="7 8" id="KW-0998">Cell outer membrane</keyword>
<feature type="domain" description="TonB-dependent receptor plug" evidence="12">
    <location>
        <begin position="106"/>
        <end position="225"/>
    </location>
</feature>
<comment type="subcellular location">
    <subcellularLocation>
        <location evidence="1 8">Cell outer membrane</location>
        <topology evidence="1 8">Multi-pass membrane protein</topology>
    </subcellularLocation>
</comment>
<dbReference type="Gene3D" id="2.40.170.20">
    <property type="entry name" value="TonB-dependent receptor, beta-barrel domain"/>
    <property type="match status" value="1"/>
</dbReference>
<evidence type="ECO:0000256" key="5">
    <source>
        <dbReference type="ARBA" id="ARBA00023077"/>
    </source>
</evidence>
<dbReference type="InterPro" id="IPR039426">
    <property type="entry name" value="TonB-dep_rcpt-like"/>
</dbReference>
<evidence type="ECO:0000256" key="9">
    <source>
        <dbReference type="RuleBase" id="RU003357"/>
    </source>
</evidence>
<feature type="domain" description="TonB-dependent receptor-like beta-barrel" evidence="11">
    <location>
        <begin position="497"/>
        <end position="1007"/>
    </location>
</feature>
<evidence type="ECO:0000313" key="14">
    <source>
        <dbReference type="Proteomes" id="UP000249725"/>
    </source>
</evidence>
<evidence type="ECO:0000256" key="10">
    <source>
        <dbReference type="SAM" id="MobiDB-lite"/>
    </source>
</evidence>
<evidence type="ECO:0000256" key="6">
    <source>
        <dbReference type="ARBA" id="ARBA00023136"/>
    </source>
</evidence>
<dbReference type="PROSITE" id="PS52016">
    <property type="entry name" value="TONB_DEPENDENT_REC_3"/>
    <property type="match status" value="1"/>
</dbReference>
<evidence type="ECO:0000256" key="8">
    <source>
        <dbReference type="PROSITE-ProRule" id="PRU01360"/>
    </source>
</evidence>
<organism evidence="13 14">
    <name type="scientific">Phenylobacterium deserti</name>
    <dbReference type="NCBI Taxonomy" id="1914756"/>
    <lineage>
        <taxon>Bacteria</taxon>
        <taxon>Pseudomonadati</taxon>
        <taxon>Pseudomonadota</taxon>
        <taxon>Alphaproteobacteria</taxon>
        <taxon>Caulobacterales</taxon>
        <taxon>Caulobacteraceae</taxon>
        <taxon>Phenylobacterium</taxon>
    </lineage>
</organism>
<dbReference type="Pfam" id="PF07715">
    <property type="entry name" value="Plug"/>
    <property type="match status" value="1"/>
</dbReference>
<reference evidence="14" key="1">
    <citation type="submission" date="2018-05" db="EMBL/GenBank/DDBJ databases">
        <authorList>
            <person name="Li X."/>
        </authorList>
    </citation>
    <scope>NUCLEOTIDE SEQUENCE [LARGE SCALE GENOMIC DNA]</scope>
    <source>
        <strain evidence="14">YIM 73061</strain>
    </source>
</reference>
<comment type="caution">
    <text evidence="13">The sequence shown here is derived from an EMBL/GenBank/DDBJ whole genome shotgun (WGS) entry which is preliminary data.</text>
</comment>
<dbReference type="Pfam" id="PF00593">
    <property type="entry name" value="TonB_dep_Rec_b-barrel"/>
    <property type="match status" value="1"/>
</dbReference>
<evidence type="ECO:0000313" key="13">
    <source>
        <dbReference type="EMBL" id="RAK57057.1"/>
    </source>
</evidence>
<proteinExistence type="inferred from homology"/>
<accession>A0A328AQZ9</accession>
<dbReference type="GO" id="GO:0009279">
    <property type="term" value="C:cell outer membrane"/>
    <property type="evidence" value="ECO:0007669"/>
    <property type="project" value="UniProtKB-SubCell"/>
</dbReference>
<evidence type="ECO:0000256" key="1">
    <source>
        <dbReference type="ARBA" id="ARBA00004571"/>
    </source>
</evidence>
<evidence type="ECO:0000259" key="12">
    <source>
        <dbReference type="Pfam" id="PF07715"/>
    </source>
</evidence>
<keyword evidence="4 8" id="KW-0812">Transmembrane</keyword>
<dbReference type="OrthoDB" id="7051241at2"/>
<evidence type="ECO:0000256" key="2">
    <source>
        <dbReference type="ARBA" id="ARBA00022448"/>
    </source>
</evidence>
<dbReference type="InterPro" id="IPR037066">
    <property type="entry name" value="Plug_dom_sf"/>
</dbReference>